<dbReference type="InterPro" id="IPR002890">
    <property type="entry name" value="MG2"/>
</dbReference>
<dbReference type="InterPro" id="IPR041246">
    <property type="entry name" value="Bact_MG10"/>
</dbReference>
<dbReference type="InterPro" id="IPR049120">
    <property type="entry name" value="A2M_bMG2"/>
</dbReference>
<accession>A0ABX7M754</accession>
<evidence type="ECO:0000256" key="1">
    <source>
        <dbReference type="ARBA" id="ARBA00010556"/>
    </source>
</evidence>
<dbReference type="InterPro" id="IPR011626">
    <property type="entry name" value="Alpha-macroglobulin_TED"/>
</dbReference>
<dbReference type="Proteomes" id="UP000663570">
    <property type="component" value="Chromosome"/>
</dbReference>
<dbReference type="InterPro" id="IPR011625">
    <property type="entry name" value="A2M_N_BRD"/>
</dbReference>
<proteinExistence type="inferred from homology"/>
<dbReference type="SMART" id="SM01419">
    <property type="entry name" value="Thiol-ester_cl"/>
    <property type="match status" value="1"/>
</dbReference>
<comment type="similarity">
    <text evidence="1">Belongs to the protease inhibitor I39 (alpha-2-macroglobulin) family. Bacterial alpha-2-macroglobulin subfamily.</text>
</comment>
<dbReference type="Pfam" id="PF17962">
    <property type="entry name" value="bMG6"/>
    <property type="match status" value="1"/>
</dbReference>
<dbReference type="PANTHER" id="PTHR40094">
    <property type="entry name" value="ALPHA-2-MACROGLOBULIN HOMOLOG"/>
    <property type="match status" value="1"/>
</dbReference>
<feature type="region of interest" description="Disordered" evidence="3">
    <location>
        <begin position="93"/>
        <end position="117"/>
    </location>
</feature>
<dbReference type="InterPro" id="IPR001599">
    <property type="entry name" value="Macroglobln_a2"/>
</dbReference>
<dbReference type="Pfam" id="PF00207">
    <property type="entry name" value="A2M"/>
    <property type="match status" value="1"/>
</dbReference>
<dbReference type="Pfam" id="PF11974">
    <property type="entry name" value="bMG3"/>
    <property type="match status" value="1"/>
</dbReference>
<dbReference type="InterPro" id="IPR051802">
    <property type="entry name" value="YfhM-like"/>
</dbReference>
<dbReference type="InterPro" id="IPR041462">
    <property type="entry name" value="Bact_A2M_MG6"/>
</dbReference>
<dbReference type="InterPro" id="IPR047565">
    <property type="entry name" value="Alpha-macroglob_thiol-ester_cl"/>
</dbReference>
<dbReference type="SMART" id="SM01360">
    <property type="entry name" value="A2M"/>
    <property type="match status" value="1"/>
</dbReference>
<reference evidence="6 7" key="1">
    <citation type="submission" date="2021-02" db="EMBL/GenBank/DDBJ databases">
        <title>Niveibacterium changnyeongensis HC41.</title>
        <authorList>
            <person name="Kang M."/>
        </authorList>
    </citation>
    <scope>NUCLEOTIDE SEQUENCE [LARGE SCALE GENOMIC DNA]</scope>
    <source>
        <strain evidence="6 7">HC41</strain>
    </source>
</reference>
<dbReference type="Pfam" id="PF17973">
    <property type="entry name" value="bMG10"/>
    <property type="match status" value="1"/>
</dbReference>
<dbReference type="Gene3D" id="2.60.40.1930">
    <property type="match status" value="1"/>
</dbReference>
<dbReference type="InterPro" id="IPR041203">
    <property type="entry name" value="Bact_A2M_MG5"/>
</dbReference>
<dbReference type="InterPro" id="IPR008930">
    <property type="entry name" value="Terpenoid_cyclase/PrenylTrfase"/>
</dbReference>
<sequence length="1709" mass="187336">MNPFANKRILAAGAVVVALAAAGGGWWYKHRAAGAGGTMAGDAVIADTGGPFAATDCRARLFEDQPALAVVFSEPVDRSQALDKVFQVTDLGRIDGKSESGEEQANGSKPRNADKAAPGEKILQGSWVVDGNPRIVVFPYIQPQRKYRITVNEGVLAASGAKLASAKTCELATEEMPPSYFFASKGTVLPAKQNGGLPVVTVNVAEVDVQFLRVEPENLPRFIEQVIAGRRAPASDEEAAGEGGEENYEYGYDTNSRLKGTVGSWQLDRLRDVSKSVYAGRFLTGDKPNKRQVTFLPVEDVKELQEPGVYIAVMSQPGRFREEYQVTYFYVSDIGLHAHRNTKTMDVFATSLVSGKAMGDVDIEVLDANAKRLAKAKVDGDGHVQIAGLPASAHLLLGRRGKELSLVALREPGLDLSEFDIGGHLPRDAKLFVYAGRDLYRPGEKFNVSLLARDADGRALPPSPVQAILKRPDGRAVVTQSWRPNDKQPGYFQQALSLPADAQTGRWMLEVRADPAAKAPDAVWSFQVEEFLPERMKLDLKTAKAPLMGGDAFEVAVQGDYLFGAPAAGNRLLGSVAIERARTPFTKEWNGFIFGDFADDTLKRRSEMEETALDDKGAANVTVPTGVDSAKSPVTVRASFSLLESGGRPVVRSVERIWWPAKAMIGVRPAFDRDVSREEQNADFELVRVTPAGVLAPLAQAKIRLFREDRQYYWRFDDQRGWHSGFTETEELIESGAVVLKQRAKVSLPVKWGRYRLEVEDPDTQQTLRYRFYAGWNAQDADDVGNRPDRVQMKLEGVPAKPGDNVRLTLTPPHDGEALVVVEGDKVLWTKRVAASTGGTTVSIPVDAKWARHDLYVSAVVFRPGSQGDRVTPARALGLAHLPLAREDRRLKVQVTAPDKVQPERITKVKVKVDGAAGKVATVTLSAVDVGILNITRYKTPDPFDFFFGKHRYAPELLDLYGKLIEKMDGTRGKLKWGGDAGMRDSQSMPKKVKLVDIFSGPVQLDTKGEAEIPLDIPDFNGTLRLMAVASTAERYGNTEREMTVAAPIVAELATPRFIAPGDLATIALDVTNLSGAPQDITLKLEATDPAKIKDGERTLKLADKQRSTLRFQAEATDAYGLARVTLQLKTGGAKPIVIKRESALQVQPPVPMERVVRRARIEPNGSLKLDPTMIAPYFKASSNVSVTLSNKPPLNVKALVKGLLDYPYGCLEQTTSAAYPHVFIDEAGAKAMGLEPRTREQRAAFIEGAIGRIAGMQGAQGGFTLWGQGNYEPWLTAYVAGFLQDSREAGFTVPAEMSKRAQTWMLQQLQNAPNNFPSIPGTVKPDDKGFYKAQDYELLRNGHQRFAEMAHLAYMLAREQAAPLATLRLLHDQYRDRARSPLPLVHLAIALQLSGDPARAKVALDEAMTRRYGVQPTGYYWEWLGDYGSPVRDLALSYALLVRHKIAHPRREQILFDLADRLGERGGWASTQERLSLFLAARAAGGDGKQEWSAVLKNGDAAQTLTSKSSEARSFDAAALARGVQIDSSHSEALFVEIEASGYPVKAPEPKSDAIKLTRTWYEADGKEWKGRPLKVGDMMIVRVTASAKQRIEDGLIVDHIPAGFEVENLNLSQGPSAQEFTVGNINVGQAMEDARIKHREFRDDRYVAAARLEPGELNVFYMVRVVTPGRYVVPAPFAEDMYRPELRGIGPASAPITIVDPRAPQDK</sequence>
<dbReference type="RefSeq" id="WP_206254997.1">
    <property type="nucleotide sequence ID" value="NZ_CP071060.1"/>
</dbReference>
<dbReference type="EMBL" id="CP071060">
    <property type="protein sequence ID" value="QSI77586.1"/>
    <property type="molecule type" value="Genomic_DNA"/>
</dbReference>
<organism evidence="6 7">
    <name type="scientific">Niveibacterium microcysteis</name>
    <dbReference type="NCBI Taxonomy" id="2811415"/>
    <lineage>
        <taxon>Bacteria</taxon>
        <taxon>Pseudomonadati</taxon>
        <taxon>Pseudomonadota</taxon>
        <taxon>Betaproteobacteria</taxon>
        <taxon>Rhodocyclales</taxon>
        <taxon>Rhodocyclaceae</taxon>
        <taxon>Niveibacterium</taxon>
    </lineage>
</organism>
<dbReference type="InterPro" id="IPR021868">
    <property type="entry name" value="Alpha_2_Macroglob_MG3"/>
</dbReference>
<evidence type="ECO:0000259" key="4">
    <source>
        <dbReference type="SMART" id="SM01359"/>
    </source>
</evidence>
<feature type="domain" description="Alpha-2-macroglobulin bait region" evidence="4">
    <location>
        <begin position="791"/>
        <end position="935"/>
    </location>
</feature>
<dbReference type="InterPro" id="IPR026284">
    <property type="entry name" value="A2MG_proteobact"/>
</dbReference>
<evidence type="ECO:0000313" key="6">
    <source>
        <dbReference type="EMBL" id="QSI77586.1"/>
    </source>
</evidence>
<dbReference type="InterPro" id="IPR049122">
    <property type="entry name" value="A2MG_CUB"/>
</dbReference>
<evidence type="ECO:0000313" key="7">
    <source>
        <dbReference type="Proteomes" id="UP000663570"/>
    </source>
</evidence>
<evidence type="ECO:0000259" key="5">
    <source>
        <dbReference type="SMART" id="SM01360"/>
    </source>
</evidence>
<dbReference type="Gene3D" id="1.50.10.20">
    <property type="match status" value="1"/>
</dbReference>
<dbReference type="Pfam" id="PF07703">
    <property type="entry name" value="A2M_BRD"/>
    <property type="match status" value="1"/>
</dbReference>
<dbReference type="Pfam" id="PF17972">
    <property type="entry name" value="bMG5"/>
    <property type="match status" value="1"/>
</dbReference>
<evidence type="ECO:0000256" key="3">
    <source>
        <dbReference type="SAM" id="MobiDB-lite"/>
    </source>
</evidence>
<dbReference type="PIRSF" id="PIRSF038980">
    <property type="entry name" value="A2M_bac"/>
    <property type="match status" value="1"/>
</dbReference>
<dbReference type="CDD" id="cd02891">
    <property type="entry name" value="A2M_like"/>
    <property type="match status" value="1"/>
</dbReference>
<dbReference type="Pfam" id="PF21142">
    <property type="entry name" value="A2M_bMG2"/>
    <property type="match status" value="1"/>
</dbReference>
<evidence type="ECO:0000256" key="2">
    <source>
        <dbReference type="ARBA" id="ARBA00022729"/>
    </source>
</evidence>
<protein>
    <submittedName>
        <fullName evidence="6">Alpha-2-macroglobulin family protein</fullName>
    </submittedName>
</protein>
<dbReference type="SUPFAM" id="SSF48239">
    <property type="entry name" value="Terpenoid cyclases/Protein prenyltransferases"/>
    <property type="match status" value="1"/>
</dbReference>
<keyword evidence="2" id="KW-0732">Signal</keyword>
<name>A0ABX7M754_9RHOO</name>
<dbReference type="SMART" id="SM01359">
    <property type="entry name" value="A2M_N_2"/>
    <property type="match status" value="1"/>
</dbReference>
<feature type="domain" description="Alpha-2-macroglobulin" evidence="5">
    <location>
        <begin position="996"/>
        <end position="1085"/>
    </location>
</feature>
<dbReference type="Pfam" id="PF01835">
    <property type="entry name" value="MG2"/>
    <property type="match status" value="1"/>
</dbReference>
<dbReference type="PANTHER" id="PTHR40094:SF1">
    <property type="entry name" value="UBIQUITIN DOMAIN-CONTAINING PROTEIN"/>
    <property type="match status" value="1"/>
</dbReference>
<dbReference type="Pfam" id="PF21765">
    <property type="entry name" value="CUB_A2MG"/>
    <property type="match status" value="1"/>
</dbReference>
<gene>
    <name evidence="6" type="ORF">JY500_02710</name>
</gene>
<keyword evidence="7" id="KW-1185">Reference proteome</keyword>
<dbReference type="Pfam" id="PF07678">
    <property type="entry name" value="TED_complement"/>
    <property type="match status" value="1"/>
</dbReference>